<protein>
    <submittedName>
        <fullName evidence="1">Uncharacterized protein</fullName>
    </submittedName>
</protein>
<sequence length="190" mass="21436">MLNPPAIIFDIASGKHHHYNQSLVESTDYAAITEHIACYIDFCGPLIATKLPRSITSSSTCFGALRNLCPNIKVYPERYLSGGLIHYQLNILVYTINDAPLSGIAVEELGRVFYRIFKPLYQGLDPAVLGSEKPIPDPPIETWLNFPYADRRANSPFKLIVYHFATDNMSASIFGYKLRQGLKHHDMNLY</sequence>
<name>A0A5E8BLY1_9ASCO</name>
<dbReference type="EMBL" id="CABVLU010000002">
    <property type="protein sequence ID" value="VVT51507.1"/>
    <property type="molecule type" value="Genomic_DNA"/>
</dbReference>
<dbReference type="AlphaFoldDB" id="A0A5E8BLY1"/>
<keyword evidence="2" id="KW-1185">Reference proteome</keyword>
<dbReference type="RefSeq" id="XP_031853728.1">
    <property type="nucleotide sequence ID" value="XM_031997837.1"/>
</dbReference>
<evidence type="ECO:0000313" key="2">
    <source>
        <dbReference type="Proteomes" id="UP000398389"/>
    </source>
</evidence>
<accession>A0A5E8BLY1</accession>
<reference evidence="1 2" key="1">
    <citation type="submission" date="2019-09" db="EMBL/GenBank/DDBJ databases">
        <authorList>
            <person name="Brejova B."/>
        </authorList>
    </citation>
    <scope>NUCLEOTIDE SEQUENCE [LARGE SCALE GENOMIC DNA]</scope>
</reference>
<gene>
    <name evidence="1" type="ORF">SAPINGB_P003119</name>
</gene>
<evidence type="ECO:0000313" key="1">
    <source>
        <dbReference type="EMBL" id="VVT51507.1"/>
    </source>
</evidence>
<proteinExistence type="predicted"/>
<dbReference type="GeneID" id="43581937"/>
<organism evidence="1 2">
    <name type="scientific">Magnusiomyces paraingens</name>
    <dbReference type="NCBI Taxonomy" id="2606893"/>
    <lineage>
        <taxon>Eukaryota</taxon>
        <taxon>Fungi</taxon>
        <taxon>Dikarya</taxon>
        <taxon>Ascomycota</taxon>
        <taxon>Saccharomycotina</taxon>
        <taxon>Dipodascomycetes</taxon>
        <taxon>Dipodascales</taxon>
        <taxon>Dipodascaceae</taxon>
        <taxon>Magnusiomyces</taxon>
    </lineage>
</organism>
<dbReference type="Proteomes" id="UP000398389">
    <property type="component" value="Unassembled WGS sequence"/>
</dbReference>